<dbReference type="EMBL" id="RZOA01000001">
    <property type="protein sequence ID" value="KAA8824776.1"/>
    <property type="molecule type" value="Genomic_DNA"/>
</dbReference>
<organism evidence="3 4">
    <name type="scientific">Bifidobacterium vespertilionis</name>
    <dbReference type="NCBI Taxonomy" id="2562524"/>
    <lineage>
        <taxon>Bacteria</taxon>
        <taxon>Bacillati</taxon>
        <taxon>Actinomycetota</taxon>
        <taxon>Actinomycetes</taxon>
        <taxon>Bifidobacteriales</taxon>
        <taxon>Bifidobacteriaceae</taxon>
        <taxon>Bifidobacterium</taxon>
    </lineage>
</organism>
<dbReference type="AlphaFoldDB" id="A0A5J5E6X4"/>
<keyword evidence="5" id="KW-1185">Reference proteome</keyword>
<sequence>MAAPDLDIRVYDRAPRAAREIRLEAFTSLADVRPEFDEWDETGPAVHLLAFARADAVDAEGAVDADGDADAQPVATCRFYADCDHPDQTGRYVIARLAVTPRLQGRGIGGRLLDDAESRIRAAGGRLAAVHADRGMFAYYERRGYERTAEMYDGGTHGWLVKPLV</sequence>
<dbReference type="OrthoDB" id="4322031at2"/>
<dbReference type="Proteomes" id="UP000374630">
    <property type="component" value="Unassembled WGS sequence"/>
</dbReference>
<dbReference type="PROSITE" id="PS51186">
    <property type="entry name" value="GNAT"/>
    <property type="match status" value="1"/>
</dbReference>
<keyword evidence="3" id="KW-0808">Transferase</keyword>
<dbReference type="GO" id="GO:0016747">
    <property type="term" value="F:acyltransferase activity, transferring groups other than amino-acyl groups"/>
    <property type="evidence" value="ECO:0007669"/>
    <property type="project" value="InterPro"/>
</dbReference>
<comment type="caution">
    <text evidence="3">The sequence shown here is derived from an EMBL/GenBank/DDBJ whole genome shotgun (WGS) entry which is preliminary data.</text>
</comment>
<accession>A0A5J5E6X4</accession>
<dbReference type="Proteomes" id="UP000345527">
    <property type="component" value="Unassembled WGS sequence"/>
</dbReference>
<evidence type="ECO:0000313" key="4">
    <source>
        <dbReference type="Proteomes" id="UP000345527"/>
    </source>
</evidence>
<evidence type="ECO:0000313" key="5">
    <source>
        <dbReference type="Proteomes" id="UP000374630"/>
    </source>
</evidence>
<dbReference type="CDD" id="cd04301">
    <property type="entry name" value="NAT_SF"/>
    <property type="match status" value="1"/>
</dbReference>
<dbReference type="SUPFAM" id="SSF55729">
    <property type="entry name" value="Acyl-CoA N-acyltransferases (Nat)"/>
    <property type="match status" value="1"/>
</dbReference>
<proteinExistence type="predicted"/>
<reference evidence="4 5" key="1">
    <citation type="journal article" date="2019" name="Syst. Appl. Microbiol.">
        <title>Characterization of Bifidobacterium species in feaces of the Egyptian fruit bat: Description of B. vespertilionis sp. nov. and B. rousetti sp. nov.</title>
        <authorList>
            <person name="Modesto M."/>
            <person name="Satti M."/>
            <person name="Watanabe K."/>
            <person name="Puglisi E."/>
            <person name="Morelli L."/>
            <person name="Huang C.-H."/>
            <person name="Liou J.-S."/>
            <person name="Miyashita M."/>
            <person name="Tamura T."/>
            <person name="Saito S."/>
            <person name="Mori K."/>
            <person name="Huang L."/>
            <person name="Sciavilla P."/>
            <person name="Sandri C."/>
            <person name="Spiezio C."/>
            <person name="Vitali F."/>
            <person name="Cavalieri D."/>
            <person name="Perpetuini G."/>
            <person name="Tofalo R."/>
            <person name="Bonetti A."/>
            <person name="Arita M."/>
            <person name="Mattarelli P."/>
        </authorList>
    </citation>
    <scope>NUCLEOTIDE SEQUENCE [LARGE SCALE GENOMIC DNA]</scope>
    <source>
        <strain evidence="2 5">RST16</strain>
        <strain evidence="3 4">RST8</strain>
    </source>
</reference>
<evidence type="ECO:0000259" key="1">
    <source>
        <dbReference type="PROSITE" id="PS51186"/>
    </source>
</evidence>
<dbReference type="InterPro" id="IPR016181">
    <property type="entry name" value="Acyl_CoA_acyltransferase"/>
</dbReference>
<dbReference type="RefSeq" id="WP_150353098.1">
    <property type="nucleotide sequence ID" value="NZ_RZNZ01000003.1"/>
</dbReference>
<gene>
    <name evidence="3" type="ORF">EM848_00775</name>
    <name evidence="2" type="ORF">EMO90_03480</name>
</gene>
<dbReference type="Gene3D" id="3.40.630.30">
    <property type="match status" value="1"/>
</dbReference>
<evidence type="ECO:0000313" key="2">
    <source>
        <dbReference type="EMBL" id="KAA8821696.1"/>
    </source>
</evidence>
<dbReference type="EMBL" id="RZNZ01000003">
    <property type="protein sequence ID" value="KAA8821696.1"/>
    <property type="molecule type" value="Genomic_DNA"/>
</dbReference>
<dbReference type="Pfam" id="PF00583">
    <property type="entry name" value="Acetyltransf_1"/>
    <property type="match status" value="1"/>
</dbReference>
<evidence type="ECO:0000313" key="3">
    <source>
        <dbReference type="EMBL" id="KAA8824776.1"/>
    </source>
</evidence>
<feature type="domain" description="N-acetyltransferase" evidence="1">
    <location>
        <begin position="6"/>
        <end position="165"/>
    </location>
</feature>
<dbReference type="InterPro" id="IPR000182">
    <property type="entry name" value="GNAT_dom"/>
</dbReference>
<name>A0A5J5E6X4_9BIFI</name>
<protein>
    <submittedName>
        <fullName evidence="3">N-acetyltransferase</fullName>
    </submittedName>
</protein>